<dbReference type="GO" id="GO:0042956">
    <property type="term" value="P:maltodextrin transmembrane transport"/>
    <property type="evidence" value="ECO:0007669"/>
    <property type="project" value="TreeGrafter"/>
</dbReference>
<dbReference type="GO" id="GO:0015768">
    <property type="term" value="P:maltose transport"/>
    <property type="evidence" value="ECO:0007669"/>
    <property type="project" value="TreeGrafter"/>
</dbReference>
<reference evidence="5 6" key="1">
    <citation type="submission" date="2019-03" db="EMBL/GenBank/DDBJ databases">
        <title>Draft genome sequences of novel Actinobacteria.</title>
        <authorList>
            <person name="Sahin N."/>
            <person name="Ay H."/>
            <person name="Saygin H."/>
        </authorList>
    </citation>
    <scope>NUCLEOTIDE SEQUENCE [LARGE SCALE GENOMIC DNA]</scope>
    <source>
        <strain evidence="5 6">DSM 41900</strain>
    </source>
</reference>
<evidence type="ECO:0000256" key="3">
    <source>
        <dbReference type="ARBA" id="ARBA00022729"/>
    </source>
</evidence>
<organism evidence="5 6">
    <name type="scientific">Streptomyces hainanensis</name>
    <dbReference type="NCBI Taxonomy" id="402648"/>
    <lineage>
        <taxon>Bacteria</taxon>
        <taxon>Bacillati</taxon>
        <taxon>Actinomycetota</taxon>
        <taxon>Actinomycetes</taxon>
        <taxon>Kitasatosporales</taxon>
        <taxon>Streptomycetaceae</taxon>
        <taxon>Streptomyces</taxon>
    </lineage>
</organism>
<dbReference type="GO" id="GO:0055052">
    <property type="term" value="C:ATP-binding cassette (ABC) transporter complex, substrate-binding subunit-containing"/>
    <property type="evidence" value="ECO:0007669"/>
    <property type="project" value="TreeGrafter"/>
</dbReference>
<dbReference type="InterPro" id="IPR006059">
    <property type="entry name" value="SBP"/>
</dbReference>
<gene>
    <name evidence="5" type="ORF">E1283_14570</name>
</gene>
<name>A0A4R4TEW5_9ACTN</name>
<accession>A0A4R4TEW5</accession>
<evidence type="ECO:0000313" key="5">
    <source>
        <dbReference type="EMBL" id="TDC74766.1"/>
    </source>
</evidence>
<dbReference type="AlphaFoldDB" id="A0A4R4TEW5"/>
<dbReference type="PANTHER" id="PTHR30061">
    <property type="entry name" value="MALTOSE-BINDING PERIPLASMIC PROTEIN"/>
    <property type="match status" value="1"/>
</dbReference>
<proteinExistence type="inferred from homology"/>
<protein>
    <submittedName>
        <fullName evidence="5">Extracellular solute-binding protein</fullName>
    </submittedName>
</protein>
<keyword evidence="3 4" id="KW-0732">Signal</keyword>
<dbReference type="OrthoDB" id="366726at2"/>
<dbReference type="Proteomes" id="UP000295345">
    <property type="component" value="Unassembled WGS sequence"/>
</dbReference>
<evidence type="ECO:0000313" key="6">
    <source>
        <dbReference type="Proteomes" id="UP000295345"/>
    </source>
</evidence>
<sequence>MKHYSTTRRTTRQIALVGAATLLAAAACSSGFDDGETEQEESSGPQELNVLIASSGDAETAAVRAAVEAYQEESGNTVNLDVAQDMNQQLSQSFAGGNPPDVFYVDSSQFANYAQGGSLYPYGAEIEDIDDFSPALLQSFTTEGELYCLPKDTSALGLAVNDTLWEQAGLTEDDYPGTWEELADVAGQLTGDGVTGLVTSSEYQRIGAFMTEAGGWITNADQTEVTADSPENVEGLQFVQGMLDDGVMAFTTDVDAGWGGEAFGKGDAAMTVEGGWLAGAMAADYPDVEYTVLPMPEGPAGPGTLAYTNCWGVAQDSAHRAAAVDLVRFLTQGDQQIAMGEAFGAIPSRLSAAEEYLAAHPEEAAWGVTGDWVQGPVTAAGFDRVLGQFNTDLESLRTADVSEILADLQTNAEAALEENQ</sequence>
<evidence type="ECO:0000256" key="4">
    <source>
        <dbReference type="SAM" id="SignalP"/>
    </source>
</evidence>
<dbReference type="PANTHER" id="PTHR30061:SF50">
    <property type="entry name" value="MALTOSE_MALTODEXTRIN-BINDING PERIPLASMIC PROTEIN"/>
    <property type="match status" value="1"/>
</dbReference>
<keyword evidence="6" id="KW-1185">Reference proteome</keyword>
<dbReference type="PROSITE" id="PS51257">
    <property type="entry name" value="PROKAR_LIPOPROTEIN"/>
    <property type="match status" value="1"/>
</dbReference>
<dbReference type="EMBL" id="SMKI01000133">
    <property type="protein sequence ID" value="TDC74766.1"/>
    <property type="molecule type" value="Genomic_DNA"/>
</dbReference>
<feature type="chain" id="PRO_5020501469" evidence="4">
    <location>
        <begin position="27"/>
        <end position="420"/>
    </location>
</feature>
<feature type="signal peptide" evidence="4">
    <location>
        <begin position="1"/>
        <end position="26"/>
    </location>
</feature>
<evidence type="ECO:0000256" key="1">
    <source>
        <dbReference type="ARBA" id="ARBA00008520"/>
    </source>
</evidence>
<comment type="caution">
    <text evidence="5">The sequence shown here is derived from an EMBL/GenBank/DDBJ whole genome shotgun (WGS) entry which is preliminary data.</text>
</comment>
<keyword evidence="2" id="KW-0813">Transport</keyword>
<dbReference type="Gene3D" id="3.40.190.10">
    <property type="entry name" value="Periplasmic binding protein-like II"/>
    <property type="match status" value="1"/>
</dbReference>
<comment type="similarity">
    <text evidence="1">Belongs to the bacterial solute-binding protein 1 family.</text>
</comment>
<evidence type="ECO:0000256" key="2">
    <source>
        <dbReference type="ARBA" id="ARBA00022448"/>
    </source>
</evidence>
<dbReference type="SUPFAM" id="SSF53850">
    <property type="entry name" value="Periplasmic binding protein-like II"/>
    <property type="match status" value="1"/>
</dbReference>
<dbReference type="RefSeq" id="WP_132818453.1">
    <property type="nucleotide sequence ID" value="NZ_SMKI01000133.1"/>
</dbReference>
<dbReference type="Pfam" id="PF13416">
    <property type="entry name" value="SBP_bac_8"/>
    <property type="match status" value="1"/>
</dbReference>
<dbReference type="GO" id="GO:1901982">
    <property type="term" value="F:maltose binding"/>
    <property type="evidence" value="ECO:0007669"/>
    <property type="project" value="TreeGrafter"/>
</dbReference>